<dbReference type="RefSeq" id="XP_725516.1">
    <property type="nucleotide sequence ID" value="XM_720423.1"/>
</dbReference>
<organism evidence="4 7">
    <name type="scientific">Plasmodium yoelii</name>
    <dbReference type="NCBI Taxonomy" id="5861"/>
    <lineage>
        <taxon>Eukaryota</taxon>
        <taxon>Sar</taxon>
        <taxon>Alveolata</taxon>
        <taxon>Apicomplexa</taxon>
        <taxon>Aconoidasida</taxon>
        <taxon>Haemosporida</taxon>
        <taxon>Plasmodiidae</taxon>
        <taxon>Plasmodium</taxon>
        <taxon>Plasmodium (Vinckeia)</taxon>
    </lineage>
</organism>
<dbReference type="VEuPathDB" id="PlasmoDB:Py17XNL_001002111"/>
<dbReference type="EMBL" id="LK934638">
    <property type="protein sequence ID" value="CDU84893.1"/>
    <property type="molecule type" value="Genomic_DNA"/>
</dbReference>
<dbReference type="OMA" id="IEMIAIE"/>
<feature type="chain" id="PRO_5014502244" evidence="3">
    <location>
        <begin position="28"/>
        <end position="177"/>
    </location>
</feature>
<reference evidence="4" key="3">
    <citation type="submission" date="2014-05" db="EMBL/GenBank/DDBJ databases">
        <authorList>
            <person name="Aslett A.Martin."/>
            <person name="De Silva Nishadi"/>
        </authorList>
    </citation>
    <scope>NUCLEOTIDE SEQUENCE</scope>
    <source>
        <strain evidence="4">YM</strain>
    </source>
</reference>
<dbReference type="KEGG" id="pyo:PY17X_1005300"/>
<dbReference type="VEuPathDB" id="PlasmoDB:PYYM_1005300"/>
<keyword evidence="2" id="KW-0812">Transmembrane</keyword>
<feature type="signal peptide" evidence="3">
    <location>
        <begin position="1"/>
        <end position="27"/>
    </location>
</feature>
<evidence type="ECO:0000313" key="7">
    <source>
        <dbReference type="Proteomes" id="UP000072904"/>
    </source>
</evidence>
<dbReference type="Proteomes" id="UP000072874">
    <property type="component" value="Chromosome 10"/>
</dbReference>
<keyword evidence="3" id="KW-0732">Signal</keyword>
<dbReference type="GeneID" id="3790856"/>
<dbReference type="VEuPathDB" id="PlasmoDB:PY17X_1005300"/>
<dbReference type="Proteomes" id="UP000072904">
    <property type="component" value="Chromosome 10"/>
</dbReference>
<reference evidence="5" key="2">
    <citation type="submission" date="2014-05" db="EMBL/GenBank/DDBJ databases">
        <authorList>
            <person name="Aslett M.A."/>
            <person name="De Silva N."/>
        </authorList>
    </citation>
    <scope>NUCLEOTIDE SEQUENCE</scope>
    <source>
        <strain evidence="5">17X</strain>
    </source>
</reference>
<dbReference type="OrthoDB" id="373004at2759"/>
<reference evidence="5" key="4">
    <citation type="submission" date="2019-05" db="EMBL/GenBank/DDBJ databases">
        <authorList>
            <consortium name="Pathogen Informatics"/>
        </authorList>
    </citation>
    <scope>NUCLEOTIDE SEQUENCE</scope>
    <source>
        <strain evidence="5">17X</strain>
    </source>
</reference>
<evidence type="ECO:0000313" key="5">
    <source>
        <dbReference type="EMBL" id="VTZ78789.1"/>
    </source>
</evidence>
<proteinExistence type="predicted"/>
<accession>A0A078KEM7</accession>
<feature type="compositionally biased region" description="Basic and acidic residues" evidence="1">
    <location>
        <begin position="155"/>
        <end position="169"/>
    </location>
</feature>
<name>A0A078KEM7_PLAYE</name>
<dbReference type="AlphaFoldDB" id="A0A078KEM7"/>
<gene>
    <name evidence="5" type="ORF">PY17X_1005300</name>
    <name evidence="4" type="ORF">PYYM_1005300</name>
</gene>
<keyword evidence="2" id="KW-1133">Transmembrane helix</keyword>
<protein>
    <submittedName>
        <fullName evidence="5">Gametocyte-specific protein, putative</fullName>
    </submittedName>
</protein>
<evidence type="ECO:0000256" key="1">
    <source>
        <dbReference type="SAM" id="MobiDB-lite"/>
    </source>
</evidence>
<sequence>MVANTFVSLLLVCFFFVFCLTNNNTLALSNADKNYKNGKNIYPINSENNKFSNEKNGIKQLKNSNLIVALDQIKRISEGTNIKNAVKTFLIKNPTLSVIMLLIISVVIGFVTHKVALNTLQREICFGSPSDDGIANAIKDNIINRIIEIVASETKESESDEARENKINELNEANQLK</sequence>
<evidence type="ECO:0000256" key="3">
    <source>
        <dbReference type="SAM" id="SignalP"/>
    </source>
</evidence>
<keyword evidence="2" id="KW-0472">Membrane</keyword>
<feature type="region of interest" description="Disordered" evidence="1">
    <location>
        <begin position="155"/>
        <end position="177"/>
    </location>
</feature>
<evidence type="ECO:0000313" key="6">
    <source>
        <dbReference type="Proteomes" id="UP000072874"/>
    </source>
</evidence>
<evidence type="ECO:0000313" key="4">
    <source>
        <dbReference type="EMBL" id="CDU84893.1"/>
    </source>
</evidence>
<reference evidence="6 7" key="1">
    <citation type="journal article" date="2014" name="BMC Biol.">
        <title>A comprehensive evaluation of rodent malaria parasite genomes and gene expression.</title>
        <authorList>
            <person name="Otto T.D."/>
            <person name="Bohme U."/>
            <person name="Jackson A.P."/>
            <person name="Hunt M."/>
            <person name="Franke-Fayard B."/>
            <person name="Hoeijmakers W.A."/>
            <person name="Religa A.A."/>
            <person name="Robertson L."/>
            <person name="Sanders M."/>
            <person name="Ogun S.A."/>
            <person name="Cunningham D."/>
            <person name="Erhart A."/>
            <person name="Billker O."/>
            <person name="Khan S.M."/>
            <person name="Stunnenberg H.G."/>
            <person name="Langhorne J."/>
            <person name="Holder A.A."/>
            <person name="Waters A.P."/>
            <person name="Newbold C.I."/>
            <person name="Pain A."/>
            <person name="Berriman M."/>
            <person name="Janse C.J."/>
        </authorList>
    </citation>
    <scope>NUCLEOTIDE SEQUENCE [LARGE SCALE GENOMIC DNA]</scope>
    <source>
        <strain evidence="5 6">17X</strain>
        <strain evidence="4 7">YM</strain>
    </source>
</reference>
<feature type="transmembrane region" description="Helical" evidence="2">
    <location>
        <begin position="94"/>
        <end position="112"/>
    </location>
</feature>
<dbReference type="VEuPathDB" id="PlasmoDB:PY05101"/>
<evidence type="ECO:0000256" key="2">
    <source>
        <dbReference type="SAM" id="Phobius"/>
    </source>
</evidence>
<dbReference type="EMBL" id="LM993664">
    <property type="protein sequence ID" value="VTZ78789.1"/>
    <property type="molecule type" value="Genomic_DNA"/>
</dbReference>